<evidence type="ECO:0000313" key="2">
    <source>
        <dbReference type="EMBL" id="SFP91945.1"/>
    </source>
</evidence>
<keyword evidence="1" id="KW-0812">Transmembrane</keyword>
<dbReference type="STRING" id="937334.SAMN05444406_10697"/>
<feature type="transmembrane region" description="Helical" evidence="1">
    <location>
        <begin position="6"/>
        <end position="27"/>
    </location>
</feature>
<dbReference type="AlphaFoldDB" id="A0A1I5U9K7"/>
<sequence length="207" mass="23400">MALYVWIILAVLALFILVSMVTVHIEISVRVKNGRSRSFIVVRALGGLVRRKLAFAMKADAEHPLFLDIRKLSTHDETDISPQEIIDLIKKGLRAVQQNAKYLKHIKDKVRVEDFGVTARLGTGDAAHTALLCGSLLSLLHIALFHLQNKYYLEKKRVNVTPVFDREDFELHFDCIIALKLRYIIIAGMQKTAEKIKGGEKIVRASN</sequence>
<protein>
    <recommendedName>
        <fullName evidence="4">DUF2953 domain-containing protein</fullName>
    </recommendedName>
</protein>
<keyword evidence="1" id="KW-1133">Transmembrane helix</keyword>
<accession>A0A1I5U9K7</accession>
<name>A0A1I5U9K7_9FIRM</name>
<evidence type="ECO:0000313" key="3">
    <source>
        <dbReference type="Proteomes" id="UP000198577"/>
    </source>
</evidence>
<evidence type="ECO:0000256" key="1">
    <source>
        <dbReference type="SAM" id="Phobius"/>
    </source>
</evidence>
<reference evidence="2 3" key="1">
    <citation type="submission" date="2016-10" db="EMBL/GenBank/DDBJ databases">
        <authorList>
            <person name="de Groot N.N."/>
        </authorList>
    </citation>
    <scope>NUCLEOTIDE SEQUENCE [LARGE SCALE GENOMIC DNA]</scope>
    <source>
        <strain evidence="2 3">DSM 20678</strain>
    </source>
</reference>
<dbReference type="Pfam" id="PF11167">
    <property type="entry name" value="DUF2953"/>
    <property type="match status" value="1"/>
</dbReference>
<keyword evidence="1" id="KW-0472">Membrane</keyword>
<proteinExistence type="predicted"/>
<dbReference type="Proteomes" id="UP000198577">
    <property type="component" value="Unassembled WGS sequence"/>
</dbReference>
<keyword evidence="3" id="KW-1185">Reference proteome</keyword>
<evidence type="ECO:0008006" key="4">
    <source>
        <dbReference type="Google" id="ProtNLM"/>
    </source>
</evidence>
<dbReference type="RefSeq" id="WP_143094049.1">
    <property type="nucleotide sequence ID" value="NZ_FOXR01000006.1"/>
</dbReference>
<gene>
    <name evidence="2" type="ORF">SAMN05444406_10697</name>
</gene>
<dbReference type="InterPro" id="IPR021338">
    <property type="entry name" value="DUF2953"/>
</dbReference>
<dbReference type="EMBL" id="FOXR01000006">
    <property type="protein sequence ID" value="SFP91945.1"/>
    <property type="molecule type" value="Genomic_DNA"/>
</dbReference>
<organism evidence="2 3">
    <name type="scientific">Caldicoprobacter faecalis</name>
    <dbReference type="NCBI Taxonomy" id="937334"/>
    <lineage>
        <taxon>Bacteria</taxon>
        <taxon>Bacillati</taxon>
        <taxon>Bacillota</taxon>
        <taxon>Clostridia</taxon>
        <taxon>Caldicoprobacterales</taxon>
        <taxon>Caldicoprobacteraceae</taxon>
        <taxon>Caldicoprobacter</taxon>
    </lineage>
</organism>